<evidence type="ECO:0000313" key="2">
    <source>
        <dbReference type="Proteomes" id="UP000239425"/>
    </source>
</evidence>
<accession>A0A2S5RAB7</accession>
<sequence>MFLVCRCEWVSQRIAQLSVLESAPKRIKGLNLEHFLAKKTYDSDDIVSQLAKNGMIFVISARKNPEFRKITKKTSINDVFD</sequence>
<protein>
    <submittedName>
        <fullName evidence="1">Uncharacterized protein</fullName>
    </submittedName>
</protein>
<evidence type="ECO:0000313" key="1">
    <source>
        <dbReference type="EMBL" id="PPE04276.1"/>
    </source>
</evidence>
<dbReference type="Proteomes" id="UP000239425">
    <property type="component" value="Unassembled WGS sequence"/>
</dbReference>
<organism evidence="1 2">
    <name type="scientific">Holospora curviuscula</name>
    <dbReference type="NCBI Taxonomy" id="1082868"/>
    <lineage>
        <taxon>Bacteria</taxon>
        <taxon>Pseudomonadati</taxon>
        <taxon>Pseudomonadota</taxon>
        <taxon>Alphaproteobacteria</taxon>
        <taxon>Holosporales</taxon>
        <taxon>Holosporaceae</taxon>
        <taxon>Holospora</taxon>
    </lineage>
</organism>
<keyword evidence="2" id="KW-1185">Reference proteome</keyword>
<dbReference type="EMBL" id="PHHC01000078">
    <property type="protein sequence ID" value="PPE04276.1"/>
    <property type="molecule type" value="Genomic_DNA"/>
</dbReference>
<gene>
    <name evidence="1" type="ORF">HCUR_00467</name>
</gene>
<dbReference type="AlphaFoldDB" id="A0A2S5RAB7"/>
<reference evidence="1 2" key="1">
    <citation type="submission" date="2017-11" db="EMBL/GenBank/DDBJ databases">
        <title>Comparative genomic analysis of Holospora spp., intranuclear symbionts of paramecia.</title>
        <authorList>
            <person name="Garushyants S.K."/>
            <person name="Beliavskaya A."/>
            <person name="Malko D.B."/>
            <person name="Logacheva M.D."/>
            <person name="Rautian M.S."/>
            <person name="Gelfand M.S."/>
        </authorList>
    </citation>
    <scope>NUCLEOTIDE SEQUENCE [LARGE SCALE GENOMIC DNA]</scope>
    <source>
        <strain evidence="2">02AZ16</strain>
    </source>
</reference>
<comment type="caution">
    <text evidence="1">The sequence shown here is derived from an EMBL/GenBank/DDBJ whole genome shotgun (WGS) entry which is preliminary data.</text>
</comment>
<proteinExistence type="predicted"/>
<name>A0A2S5RAB7_9PROT</name>